<dbReference type="GO" id="GO:0009288">
    <property type="term" value="C:bacterial-type flagellum"/>
    <property type="evidence" value="ECO:0007669"/>
    <property type="project" value="InterPro"/>
</dbReference>
<keyword evidence="10" id="KW-1006">Bacterial flagellum protein export</keyword>
<evidence type="ECO:0000256" key="7">
    <source>
        <dbReference type="ARBA" id="ARBA00022795"/>
    </source>
</evidence>
<dbReference type="GO" id="GO:0015031">
    <property type="term" value="P:protein transport"/>
    <property type="evidence" value="ECO:0007669"/>
    <property type="project" value="UniProtKB-KW"/>
</dbReference>
<keyword evidence="6" id="KW-0145">Chemotaxis</keyword>
<evidence type="ECO:0000256" key="2">
    <source>
        <dbReference type="ARBA" id="ARBA00010004"/>
    </source>
</evidence>
<organism evidence="11 12">
    <name type="scientific">Thermosulfuriphilus ammonigenes</name>
    <dbReference type="NCBI Taxonomy" id="1936021"/>
    <lineage>
        <taxon>Bacteria</taxon>
        <taxon>Pseudomonadati</taxon>
        <taxon>Thermodesulfobacteriota</taxon>
        <taxon>Thermodesulfobacteria</taxon>
        <taxon>Thermodesulfobacteriales</taxon>
        <taxon>Thermodesulfobacteriaceae</taxon>
        <taxon>Thermosulfuriphilus</taxon>
    </lineage>
</organism>
<evidence type="ECO:0000256" key="10">
    <source>
        <dbReference type="ARBA" id="ARBA00023225"/>
    </source>
</evidence>
<proteinExistence type="inferred from homology"/>
<evidence type="ECO:0000256" key="4">
    <source>
        <dbReference type="ARBA" id="ARBA00022448"/>
    </source>
</evidence>
<keyword evidence="11" id="KW-0969">Cilium</keyword>
<gene>
    <name evidence="11" type="primary">fliJ</name>
    <name evidence="11" type="ORF">G4V39_10300</name>
</gene>
<evidence type="ECO:0000256" key="8">
    <source>
        <dbReference type="ARBA" id="ARBA00022927"/>
    </source>
</evidence>
<dbReference type="NCBIfam" id="TIGR02473">
    <property type="entry name" value="flagell_FliJ"/>
    <property type="match status" value="1"/>
</dbReference>
<keyword evidence="9" id="KW-0472">Membrane</keyword>
<keyword evidence="11" id="KW-0282">Flagellum</keyword>
<comment type="similarity">
    <text evidence="2">Belongs to the FliJ family.</text>
</comment>
<keyword evidence="8" id="KW-0653">Protein transport</keyword>
<evidence type="ECO:0000313" key="12">
    <source>
        <dbReference type="Proteomes" id="UP000502179"/>
    </source>
</evidence>
<reference evidence="11 12" key="1">
    <citation type="submission" date="2020-02" db="EMBL/GenBank/DDBJ databases">
        <title>Genome analysis of Thermosulfuriphilus ammonigenes ST65T, an anaerobic thermophilic chemolithoautotrophic bacterium isolated from a deep-sea hydrothermal vent.</title>
        <authorList>
            <person name="Slobodkina G."/>
            <person name="Allioux M."/>
            <person name="Merkel A."/>
            <person name="Alain K."/>
            <person name="Jebbar M."/>
            <person name="Slobodkin A."/>
        </authorList>
    </citation>
    <scope>NUCLEOTIDE SEQUENCE [LARGE SCALE GENOMIC DNA]</scope>
    <source>
        <strain evidence="11 12">ST65</strain>
    </source>
</reference>
<dbReference type="InterPro" id="IPR012823">
    <property type="entry name" value="Flagell_FliJ"/>
</dbReference>
<keyword evidence="11" id="KW-0966">Cell projection</keyword>
<keyword evidence="5" id="KW-1003">Cell membrane</keyword>
<dbReference type="RefSeq" id="WP_166032856.1">
    <property type="nucleotide sequence ID" value="NZ_CP048877.1"/>
</dbReference>
<name>A0A6G7PYE6_9BACT</name>
<protein>
    <recommendedName>
        <fullName evidence="3">Flagellar FliJ protein</fullName>
    </recommendedName>
</protein>
<dbReference type="EMBL" id="CP048877">
    <property type="protein sequence ID" value="QIJ72640.1"/>
    <property type="molecule type" value="Genomic_DNA"/>
</dbReference>
<dbReference type="GO" id="GO:0006935">
    <property type="term" value="P:chemotaxis"/>
    <property type="evidence" value="ECO:0007669"/>
    <property type="project" value="UniProtKB-KW"/>
</dbReference>
<dbReference type="GO" id="GO:0071973">
    <property type="term" value="P:bacterial-type flagellum-dependent cell motility"/>
    <property type="evidence" value="ECO:0007669"/>
    <property type="project" value="InterPro"/>
</dbReference>
<keyword evidence="4" id="KW-0813">Transport</keyword>
<evidence type="ECO:0000256" key="6">
    <source>
        <dbReference type="ARBA" id="ARBA00022500"/>
    </source>
</evidence>
<dbReference type="Pfam" id="PF02050">
    <property type="entry name" value="FliJ"/>
    <property type="match status" value="1"/>
</dbReference>
<dbReference type="KEGG" id="tav:G4V39_10300"/>
<dbReference type="Proteomes" id="UP000502179">
    <property type="component" value="Chromosome"/>
</dbReference>
<sequence length="148" mass="18212">MRFRFRFETLLRLRRQEEEMIRHELAQAMAEWEQLTEKITRARLELKEEMERLKGNLLWAQEVQDLGLGLDSRLANIENLEETRRQLVRKIEETRERLIEASKRRKILERLRERDLLAFRKEQEALWQKEIDELVVLRHGREEGHERV</sequence>
<keyword evidence="7" id="KW-1005">Bacterial flagellum biogenesis</keyword>
<keyword evidence="12" id="KW-1185">Reference proteome</keyword>
<accession>A0A6G7PYE6</accession>
<dbReference type="GO" id="GO:0044781">
    <property type="term" value="P:bacterial-type flagellum organization"/>
    <property type="evidence" value="ECO:0007669"/>
    <property type="project" value="UniProtKB-KW"/>
</dbReference>
<dbReference type="InterPro" id="IPR053716">
    <property type="entry name" value="Flag_assembly_chemotaxis_eff"/>
</dbReference>
<evidence type="ECO:0000256" key="9">
    <source>
        <dbReference type="ARBA" id="ARBA00023136"/>
    </source>
</evidence>
<evidence type="ECO:0000256" key="5">
    <source>
        <dbReference type="ARBA" id="ARBA00022475"/>
    </source>
</evidence>
<evidence type="ECO:0000256" key="1">
    <source>
        <dbReference type="ARBA" id="ARBA00004413"/>
    </source>
</evidence>
<dbReference type="AlphaFoldDB" id="A0A6G7PYE6"/>
<evidence type="ECO:0000256" key="3">
    <source>
        <dbReference type="ARBA" id="ARBA00020392"/>
    </source>
</evidence>
<evidence type="ECO:0000313" key="11">
    <source>
        <dbReference type="EMBL" id="QIJ72640.1"/>
    </source>
</evidence>
<dbReference type="GO" id="GO:0005886">
    <property type="term" value="C:plasma membrane"/>
    <property type="evidence" value="ECO:0007669"/>
    <property type="project" value="UniProtKB-SubCell"/>
</dbReference>
<comment type="subcellular location">
    <subcellularLocation>
        <location evidence="1">Cell membrane</location>
        <topology evidence="1">Peripheral membrane protein</topology>
        <orientation evidence="1">Cytoplasmic side</orientation>
    </subcellularLocation>
</comment>
<dbReference type="Gene3D" id="1.10.287.1700">
    <property type="match status" value="1"/>
</dbReference>